<reference evidence="2" key="1">
    <citation type="journal article" date="2018" name="BMC Genomics">
        <title>Genomic insights into host adaptation between the wheat stripe rust pathogen (Puccinia striiformis f. sp. tritici) and the barley stripe rust pathogen (Puccinia striiformis f. sp. hordei).</title>
        <authorList>
            <person name="Xia C."/>
            <person name="Wang M."/>
            <person name="Yin C."/>
            <person name="Cornejo O.E."/>
            <person name="Hulbert S.H."/>
            <person name="Chen X."/>
        </authorList>
    </citation>
    <scope>NUCLEOTIDE SEQUENCE [LARGE SCALE GENOMIC DNA]</scope>
    <source>
        <strain evidence="2">93-210</strain>
    </source>
</reference>
<gene>
    <name evidence="1" type="ORF">MJO28_003662</name>
</gene>
<evidence type="ECO:0000313" key="1">
    <source>
        <dbReference type="EMBL" id="KAI7956567.1"/>
    </source>
</evidence>
<comment type="caution">
    <text evidence="1">The sequence shown here is derived from an EMBL/GenBank/DDBJ whole genome shotgun (WGS) entry which is preliminary data.</text>
</comment>
<evidence type="ECO:0000313" key="2">
    <source>
        <dbReference type="Proteomes" id="UP001060170"/>
    </source>
</evidence>
<proteinExistence type="predicted"/>
<dbReference type="Proteomes" id="UP001060170">
    <property type="component" value="Chromosome 4"/>
</dbReference>
<name>A0ACC0ELV5_9BASI</name>
<reference evidence="2" key="2">
    <citation type="journal article" date="2018" name="Mol. Plant Microbe Interact.">
        <title>Genome sequence resources for the wheat stripe rust pathogen (Puccinia striiformis f. sp. tritici) and the barley stripe rust pathogen (Puccinia striiformis f. sp. hordei).</title>
        <authorList>
            <person name="Xia C."/>
            <person name="Wang M."/>
            <person name="Yin C."/>
            <person name="Cornejo O.E."/>
            <person name="Hulbert S.H."/>
            <person name="Chen X."/>
        </authorList>
    </citation>
    <scope>NUCLEOTIDE SEQUENCE [LARGE SCALE GENOMIC DNA]</scope>
    <source>
        <strain evidence="2">93-210</strain>
    </source>
</reference>
<accession>A0ACC0ELV5</accession>
<dbReference type="EMBL" id="CM045868">
    <property type="protein sequence ID" value="KAI7956567.1"/>
    <property type="molecule type" value="Genomic_DNA"/>
</dbReference>
<keyword evidence="2" id="KW-1185">Reference proteome</keyword>
<organism evidence="1 2">
    <name type="scientific">Puccinia striiformis f. sp. tritici</name>
    <dbReference type="NCBI Taxonomy" id="168172"/>
    <lineage>
        <taxon>Eukaryota</taxon>
        <taxon>Fungi</taxon>
        <taxon>Dikarya</taxon>
        <taxon>Basidiomycota</taxon>
        <taxon>Pucciniomycotina</taxon>
        <taxon>Pucciniomycetes</taxon>
        <taxon>Pucciniales</taxon>
        <taxon>Pucciniaceae</taxon>
        <taxon>Puccinia</taxon>
    </lineage>
</organism>
<reference evidence="1 2" key="3">
    <citation type="journal article" date="2022" name="Microbiol. Spectr.">
        <title>Folding features and dynamics of 3D genome architecture in plant fungal pathogens.</title>
        <authorList>
            <person name="Xia C."/>
        </authorList>
    </citation>
    <scope>NUCLEOTIDE SEQUENCE [LARGE SCALE GENOMIC DNA]</scope>
    <source>
        <strain evidence="1 2">93-210</strain>
    </source>
</reference>
<sequence>MWRNTVKAIFGDYPVRQPYTDQRLSPIGMCVKSLDILGVSLIQMVDSNSLLPHNLVTKYGLNGEVAAACVRETFSSIIQPVEDPADLSPDDHLRTLGFILRGVVGILCADPVRGRTSKQETILLAHPKNGLDSQGQETQCMAASINVCDDIYTVQPVSQIRTSTPSSDDVGLSVVPGPFRWTVWSVVPTPNKQPAAYSSLSNLGFRYMEESLSCNITTARFTYYLKPRPKIKSKYKHKHHDFDSSTSRYGRSLPLTLHVPLRYLIVVLVLSSVPAFALEFYSRLERSSARQLAFQEFDLDKVQSVKPSDSPKKLKSEDITQVEISLKGVTFVPSAQFTFDTYTSLENYRMKGSLHMGNGSEPIDPLSSFLSNQFIDNTSFMITFGADVEVRPILTRSNIRRMPTALSLLFHQQFETLSWLVDAAGSDLHNRSFGVSYTCTRTTKPWKRPLPLLSSTVVNSAGAFSFGMWLIVLIACKFDQRHSRAKTPPPENRDFDDEQNNGSQVSKVLGRQSESKDQ</sequence>
<protein>
    <submittedName>
        <fullName evidence="1">Uncharacterized protein</fullName>
    </submittedName>
</protein>